<dbReference type="EMBL" id="JBBHLI010000014">
    <property type="protein sequence ID" value="MEK9502744.1"/>
    <property type="molecule type" value="Genomic_DNA"/>
</dbReference>
<comment type="caution">
    <text evidence="1">The sequence shown here is derived from an EMBL/GenBank/DDBJ whole genome shotgun (WGS) entry which is preliminary data.</text>
</comment>
<accession>A0ABU9EF05</accession>
<keyword evidence="2" id="KW-1185">Reference proteome</keyword>
<organism evidence="1 2">
    <name type="scientific">Gaopeijia maritima</name>
    <dbReference type="NCBI Taxonomy" id="3119007"/>
    <lineage>
        <taxon>Bacteria</taxon>
        <taxon>Pseudomonadati</taxon>
        <taxon>Gemmatimonadota</taxon>
        <taxon>Longimicrobiia</taxon>
        <taxon>Gaopeijiales</taxon>
        <taxon>Gaopeijiaceae</taxon>
        <taxon>Gaopeijia</taxon>
    </lineage>
</organism>
<dbReference type="Proteomes" id="UP001484239">
    <property type="component" value="Unassembled WGS sequence"/>
</dbReference>
<gene>
    <name evidence="1" type="ORF">WI372_17240</name>
</gene>
<evidence type="ECO:0000313" key="2">
    <source>
        <dbReference type="Proteomes" id="UP001484239"/>
    </source>
</evidence>
<dbReference type="RefSeq" id="WP_405283661.1">
    <property type="nucleotide sequence ID" value="NZ_CP144380.1"/>
</dbReference>
<evidence type="ECO:0008006" key="3">
    <source>
        <dbReference type="Google" id="ProtNLM"/>
    </source>
</evidence>
<protein>
    <recommendedName>
        <fullName evidence="3">Tetratricopeptide repeat protein</fullName>
    </recommendedName>
</protein>
<evidence type="ECO:0000313" key="1">
    <source>
        <dbReference type="EMBL" id="MEK9502744.1"/>
    </source>
</evidence>
<proteinExistence type="predicted"/>
<dbReference type="InterPro" id="IPR011990">
    <property type="entry name" value="TPR-like_helical_dom_sf"/>
</dbReference>
<dbReference type="Gene3D" id="1.25.40.10">
    <property type="entry name" value="Tetratricopeptide repeat domain"/>
    <property type="match status" value="1"/>
</dbReference>
<reference evidence="1 2" key="1">
    <citation type="submission" date="2024-02" db="EMBL/GenBank/DDBJ databases">
        <title>A novel Gemmatimonadota bacterium.</title>
        <authorList>
            <person name="Du Z.-J."/>
            <person name="Ye Y.-Q."/>
        </authorList>
    </citation>
    <scope>NUCLEOTIDE SEQUENCE [LARGE SCALE GENOMIC DNA]</scope>
    <source>
        <strain evidence="1 2">DH-20</strain>
    </source>
</reference>
<sequence>MSSASEGDGIPRPNGVFSTLPESQTDVWRAFTLEERRAALLIAVADRAGDVREWAEEQVVRRHNFRRKFVRGMLPKALVKWSSGLTPEDPDILDELIRGFYLAERVDLLSAYLDFLGLTHERGNLTDEEGAEDLSPEHAEQSALGLLESFPPRDVVLYIAALRAVSPVLVPGVETWGDRFLRHVRPLLPRTDVESQGERSDPEQLPTDPAEFIKAGSEYGPTGSEGSESDEEHFTTLDEVLIRTIVNSAQGVTGALDSDKAGDLVEEVLALNGTRHRSYFHLGFYDALVSGDLSRTLPAENRSRASWYWAGVVTGMARSSRHAAIADLFDHTPQIRALSGETGAQARLAGRLVLDAMIEVGRAPEVAEQMTARSIAAIPGAPDALLAEARRLLSRERATEAKGVLDKLGLFVEHVLADGAPPADRFLLEIQRRRAHGFRQLGQTAEAETLLRAILELEEDRDITAMIHADLGLLEGGFRSLASVALPDDRDAAHQVRRSLEAGEESFHRSVEVDGRFSAHGHFCLGTLEILRESWDLATKHLERALAVFDSEPERYAYGDPLFELGGRRRSLGQRTRLYLGLATVHSLDHVRAPQAADRVIRAVDDTERVPGFLLDGLIHGLSLLSQEDAKAVTEALVEADPDLLERLPEPDVLRESQVLRGLLLARASDRRRPHSSRAHDYRLVLPYLLSAGDRDKGEDVLDALETLAVDRVGVEEFLELLEHPDSFEPAWSREDAAWTRVRLLLMSNRQDETATLLRAEFFQALRSGRYGSREMAQSIVEALQVCGANDASLSDLRAALDASQEEAIELEGVRERPKHQPIRILFCGGDERQQPAARKLEEELSQTRPDLRVEFELVGWSSNWHESLDRIQGRLHRYDAVVMMRFMRTMFGRRLRASLEVPWVPCVNAGYSTMRRSILTAAAWAADAS</sequence>
<name>A0ABU9EF05_9BACT</name>